<dbReference type="CDD" id="cd04792">
    <property type="entry name" value="LanM-like"/>
    <property type="match status" value="1"/>
</dbReference>
<accession>N2A3B7</accession>
<dbReference type="SMART" id="SM01260">
    <property type="entry name" value="LANC_like"/>
    <property type="match status" value="1"/>
</dbReference>
<evidence type="ECO:0000313" key="3">
    <source>
        <dbReference type="Proteomes" id="UP000012589"/>
    </source>
</evidence>
<dbReference type="PATRIC" id="fig|1235802.3.peg.3658"/>
<dbReference type="InterPro" id="IPR007822">
    <property type="entry name" value="LANC-like"/>
</dbReference>
<dbReference type="eggNOG" id="COG4403">
    <property type="taxonomic scope" value="Bacteria"/>
</dbReference>
<dbReference type="Proteomes" id="UP000012589">
    <property type="component" value="Unassembled WGS sequence"/>
</dbReference>
<dbReference type="GO" id="GO:0031179">
    <property type="term" value="P:peptide modification"/>
    <property type="evidence" value="ECO:0007669"/>
    <property type="project" value="InterPro"/>
</dbReference>
<dbReference type="STRING" id="1235802.C823_03474"/>
<reference evidence="2 3" key="1">
    <citation type="journal article" date="2014" name="Genome Announc.">
        <title>Draft genome sequences of the altered schaedler flora, a defined bacterial community from gnotobiotic mice.</title>
        <authorList>
            <person name="Wannemuehler M.J."/>
            <person name="Overstreet A.M."/>
            <person name="Ward D.V."/>
            <person name="Phillips G.J."/>
        </authorList>
    </citation>
    <scope>NUCLEOTIDE SEQUENCE [LARGE SCALE GENOMIC DNA]</scope>
    <source>
        <strain evidence="2 3">ASF492</strain>
    </source>
</reference>
<dbReference type="Pfam" id="PF05147">
    <property type="entry name" value="LANC_like"/>
    <property type="match status" value="1"/>
</dbReference>
<protein>
    <submittedName>
        <fullName evidence="2">Type 2 lantibiotic biosynthesis protein LanM</fullName>
    </submittedName>
</protein>
<dbReference type="SUPFAM" id="SSF158745">
    <property type="entry name" value="LanC-like"/>
    <property type="match status" value="1"/>
</dbReference>
<comment type="caution">
    <text evidence="2">The sequence shown here is derived from an EMBL/GenBank/DDBJ whole genome shotgun (WGS) entry which is preliminary data.</text>
</comment>
<evidence type="ECO:0000259" key="1">
    <source>
        <dbReference type="Pfam" id="PF13575"/>
    </source>
</evidence>
<dbReference type="EMBL" id="AQFT01000101">
    <property type="protein sequence ID" value="EMZ23847.1"/>
    <property type="molecule type" value="Genomic_DNA"/>
</dbReference>
<feature type="domain" description="Lantibiotic biosynthesis protein dehydration" evidence="1">
    <location>
        <begin position="99"/>
        <end position="465"/>
    </location>
</feature>
<dbReference type="InterPro" id="IPR017146">
    <property type="entry name" value="Lanti_2_LanM"/>
</dbReference>
<dbReference type="OrthoDB" id="9148343at2"/>
<evidence type="ECO:0000313" key="2">
    <source>
        <dbReference type="EMBL" id="EMZ23847.1"/>
    </source>
</evidence>
<dbReference type="GO" id="GO:0005975">
    <property type="term" value="P:carbohydrate metabolic process"/>
    <property type="evidence" value="ECO:0007669"/>
    <property type="project" value="InterPro"/>
</dbReference>
<organism evidence="2 3">
    <name type="scientific">Eubacterium plexicaudatum ASF492</name>
    <dbReference type="NCBI Taxonomy" id="1235802"/>
    <lineage>
        <taxon>Bacteria</taxon>
        <taxon>Bacillati</taxon>
        <taxon>Bacillota</taxon>
        <taxon>Clostridia</taxon>
        <taxon>Eubacteriales</taxon>
        <taxon>Eubacteriaceae</taxon>
        <taxon>Eubacterium</taxon>
    </lineage>
</organism>
<dbReference type="PIRSF" id="PIRSF037228">
    <property type="entry name" value="Lant_mod_RumM"/>
    <property type="match status" value="1"/>
</dbReference>
<dbReference type="AlphaFoldDB" id="N2A3B7"/>
<gene>
    <name evidence="2" type="ORF">C823_03474</name>
</gene>
<keyword evidence="3" id="KW-1185">Reference proteome</keyword>
<dbReference type="Pfam" id="PF13575">
    <property type="entry name" value="DUF4135"/>
    <property type="match status" value="1"/>
</dbReference>
<dbReference type="Gene3D" id="1.50.10.10">
    <property type="match status" value="1"/>
</dbReference>
<name>N2A3B7_9FIRM</name>
<sequence length="913" mass="106173">MENIRNANFFTDFYKKYMDIFDSKLKESSERMGMALAFPAVRKHIYEEFLGISKMVLIYELHCYREAGLLIGDSSEERFESYNEIVGTEEFHHYIEKNYPVLEYLFQRKMEHAVKCVESISEAFINDKEELSNVFGKKFGKIDDMEIGNGDTHQLGKTVAILTGDFGKVVYKSRDFYNDSALNDIVEFLNRYSIRCKLKKNRVLGKKGYGWQEFIEKKECMNDEEVARFYYREGIYLAIFYIFNSGDMHYENIIADGEYPRMIDTETLVTLSGYKNISLKENVHNFARDNVLSTSFLPIKNKRNVMDVDLCGLSGGNLKSQKMKEYDIENYGTDQMKLVRKYICQQMEQTNIPKMNGEQVNILAWREQLIEGFEDAMNIFYKNKEQLSECIAKSDIKYSHQRQLFRNTYSYAKFLQTGCYPTYLTSLEQRKKLFEKMRNSGNIKNQRVEHEISLLMEGCIPAYYSMFEERTLYSNGKVIQTEFFNQSGNETVTYKISSLSPETIRLQKHIINLSYMTLIKDIIKKPADIGNSAEYYENFMQGAKSIFDNISKNILIDPDSEKQDLYIIRLGDHCQSLQGLDMSLYEGGGLIWSMYCYARETENNQLMKQCLALLESAEDKQDKMAVLESTSVYAGIGSAVYILFNIYMDTGDPKYYKLCEKYLRKISERLDTIESIDYMHGISGYVVLLSKMLEKEKHDYLLRIFEKSCEILCNLMKCYRTETAGIAHGSSGVALALSFLVKHTCDRSYLKSIEKILCDEKNYVEKDNMFWCRGTAGSALAKAQILKNLKDMCNDSIYLNIKKEFDKEIGLLLEYRSGENDNLCLCHGLYGYYDVMNSIICNEKEILTEHISKALIRKMEVVKDRLIKITEKRLWLTSDYMLETFMLGSSGPAYAMLRMHHNKYPSILSLDII</sequence>
<dbReference type="NCBIfam" id="TIGR03897">
    <property type="entry name" value="lanti_2_LanM"/>
    <property type="match status" value="1"/>
</dbReference>
<dbReference type="InterPro" id="IPR025410">
    <property type="entry name" value="Lant_dehyd"/>
</dbReference>
<dbReference type="InterPro" id="IPR012341">
    <property type="entry name" value="6hp_glycosidase-like_sf"/>
</dbReference>
<dbReference type="HOGENOM" id="CLU_009398_1_1_9"/>
<proteinExistence type="predicted"/>